<dbReference type="InterPro" id="IPR011049">
    <property type="entry name" value="Serralysin-like_metalloprot_C"/>
</dbReference>
<evidence type="ECO:0000313" key="8">
    <source>
        <dbReference type="EMBL" id="MBK1659870.1"/>
    </source>
</evidence>
<dbReference type="PROSITE" id="PS00330">
    <property type="entry name" value="HEMOLYSIN_CALCIUM"/>
    <property type="match status" value="1"/>
</dbReference>
<protein>
    <recommendedName>
        <fullName evidence="7">GH16 domain-containing protein</fullName>
    </recommendedName>
</protein>
<keyword evidence="9" id="KW-1185">Reference proteome</keyword>
<dbReference type="InterPro" id="IPR001343">
    <property type="entry name" value="Hemolysn_Ca-bd"/>
</dbReference>
<dbReference type="PROSITE" id="PS51762">
    <property type="entry name" value="GH16_2"/>
    <property type="match status" value="1"/>
</dbReference>
<feature type="region of interest" description="Disordered" evidence="6">
    <location>
        <begin position="254"/>
        <end position="282"/>
    </location>
</feature>
<comment type="similarity">
    <text evidence="3">Belongs to the glycosyl hydrolase 16 family.</text>
</comment>
<evidence type="ECO:0000256" key="4">
    <source>
        <dbReference type="ARBA" id="ARBA00022525"/>
    </source>
</evidence>
<name>A0ABS1CZW2_9PROT</name>
<evidence type="ECO:0000313" key="9">
    <source>
        <dbReference type="Proteomes" id="UP000697995"/>
    </source>
</evidence>
<dbReference type="InterPro" id="IPR013320">
    <property type="entry name" value="ConA-like_dom_sf"/>
</dbReference>
<dbReference type="Proteomes" id="UP000697995">
    <property type="component" value="Unassembled WGS sequence"/>
</dbReference>
<dbReference type="SUPFAM" id="SSF51120">
    <property type="entry name" value="beta-Roll"/>
    <property type="match status" value="2"/>
</dbReference>
<evidence type="ECO:0000256" key="1">
    <source>
        <dbReference type="ARBA" id="ARBA00001913"/>
    </source>
</evidence>
<keyword evidence="5" id="KW-0677">Repeat</keyword>
<dbReference type="Gene3D" id="2.60.120.200">
    <property type="match status" value="1"/>
</dbReference>
<dbReference type="InterPro" id="IPR013858">
    <property type="entry name" value="Peptidase_M10B_C"/>
</dbReference>
<comment type="caution">
    <text evidence="8">The sequence shown here is derived from an EMBL/GenBank/DDBJ whole genome shotgun (WGS) entry which is preliminary data.</text>
</comment>
<gene>
    <name evidence="8" type="ORF">CKO45_16690</name>
</gene>
<dbReference type="InterPro" id="IPR000757">
    <property type="entry name" value="Beta-glucanase-like"/>
</dbReference>
<evidence type="ECO:0000256" key="5">
    <source>
        <dbReference type="ARBA" id="ARBA00022737"/>
    </source>
</evidence>
<feature type="compositionally biased region" description="Gly residues" evidence="6">
    <location>
        <begin position="258"/>
        <end position="267"/>
    </location>
</feature>
<dbReference type="EMBL" id="NRSG01000130">
    <property type="protein sequence ID" value="MBK1659870.1"/>
    <property type="molecule type" value="Genomic_DNA"/>
</dbReference>
<evidence type="ECO:0000256" key="6">
    <source>
        <dbReference type="SAM" id="MobiDB-lite"/>
    </source>
</evidence>
<organism evidence="8 9">
    <name type="scientific">Paracraurococcus ruber</name>
    <dbReference type="NCBI Taxonomy" id="77675"/>
    <lineage>
        <taxon>Bacteria</taxon>
        <taxon>Pseudomonadati</taxon>
        <taxon>Pseudomonadota</taxon>
        <taxon>Alphaproteobacteria</taxon>
        <taxon>Acetobacterales</taxon>
        <taxon>Roseomonadaceae</taxon>
        <taxon>Paracraurococcus</taxon>
    </lineage>
</organism>
<evidence type="ECO:0000259" key="7">
    <source>
        <dbReference type="PROSITE" id="PS51762"/>
    </source>
</evidence>
<evidence type="ECO:0000256" key="3">
    <source>
        <dbReference type="ARBA" id="ARBA00006865"/>
    </source>
</evidence>
<dbReference type="SUPFAM" id="SSF49899">
    <property type="entry name" value="Concanavalin A-like lectins/glucanases"/>
    <property type="match status" value="1"/>
</dbReference>
<proteinExistence type="inferred from homology"/>
<keyword evidence="4" id="KW-0964">Secreted</keyword>
<dbReference type="PRINTS" id="PR00313">
    <property type="entry name" value="CABNDNGRPT"/>
</dbReference>
<dbReference type="InterPro" id="IPR018511">
    <property type="entry name" value="Hemolysin-typ_Ca-bd_CS"/>
</dbReference>
<feature type="region of interest" description="Disordered" evidence="6">
    <location>
        <begin position="127"/>
        <end position="177"/>
    </location>
</feature>
<dbReference type="Pfam" id="PF08548">
    <property type="entry name" value="Peptidase_M10_C"/>
    <property type="match status" value="1"/>
</dbReference>
<accession>A0ABS1CZW2</accession>
<dbReference type="Pfam" id="PF00722">
    <property type="entry name" value="Glyco_hydro_16"/>
    <property type="match status" value="1"/>
</dbReference>
<dbReference type="Pfam" id="PF00353">
    <property type="entry name" value="HemolysinCabind"/>
    <property type="match status" value="2"/>
</dbReference>
<reference evidence="8 9" key="1">
    <citation type="journal article" date="2020" name="Microorganisms">
        <title>Osmotic Adaptation and Compatible Solute Biosynthesis of Phototrophic Bacteria as Revealed from Genome Analyses.</title>
        <authorList>
            <person name="Imhoff J.F."/>
            <person name="Rahn T."/>
            <person name="Kunzel S."/>
            <person name="Keller A."/>
            <person name="Neulinger S.C."/>
        </authorList>
    </citation>
    <scope>NUCLEOTIDE SEQUENCE [LARGE SCALE GENOMIC DNA]</scope>
    <source>
        <strain evidence="8 9">DSM 15382</strain>
    </source>
</reference>
<comment type="subcellular location">
    <subcellularLocation>
        <location evidence="2">Secreted</location>
    </subcellularLocation>
</comment>
<sequence length="483" mass="50482">MWPRMINLESLEERAMAQINGAVGADVLAGTASPDTITGGRGVDTLTGGGGADTFVFAAGDGGNTEPHDVITDFRVGEDRLQVAGGITGTERASNGTYVHYATNSLWDTNWVLLRDVSNPDIAKLTNPGAGGVDSGGNAPPPAVGSGPSAGNDRINGTSGADRIEAGRGADTMTGGGGADQFVFSIGDGGANEPHDTITDFEVGVDRLVVPGGITGTERVSTGTYVHYGTPNLGDTNWVLLQGVVNPNLARLTDPGAASGGSGGGGTAVPNPPAAPVGGGNLPTHRVVYDEDFAGNLGRFTNLWGVVDRTPDGAIELTSRAGTWNDSGLMMQSADSFGYGLYEFTLRVNKPEPGGYALTWPANNVWPGPELDVVEFFSGGEPYGTIHWRGGDGSNQYQAYGFGRDIDPRQTHTYAMNWQRGYIDFYVDGRFEVRATEHVPLSAADGGLNATPGFGVQTWWNVDRQGGTDYVLIAEHFSYSVVG</sequence>
<dbReference type="Gene3D" id="2.150.10.10">
    <property type="entry name" value="Serralysin-like metalloprotease, C-terminal"/>
    <property type="match status" value="2"/>
</dbReference>
<evidence type="ECO:0000256" key="2">
    <source>
        <dbReference type="ARBA" id="ARBA00004613"/>
    </source>
</evidence>
<feature type="domain" description="GH16" evidence="7">
    <location>
        <begin position="277"/>
        <end position="479"/>
    </location>
</feature>
<comment type="cofactor">
    <cofactor evidence="1">
        <name>Ca(2+)</name>
        <dbReference type="ChEBI" id="CHEBI:29108"/>
    </cofactor>
</comment>